<protein>
    <submittedName>
        <fullName evidence="7">Acyl-CoA/acyl-ACP dehydrogenase</fullName>
    </submittedName>
</protein>
<dbReference type="InterPro" id="IPR009100">
    <property type="entry name" value="AcylCoA_DH/oxidase_NM_dom_sf"/>
</dbReference>
<dbReference type="SUPFAM" id="SSF47203">
    <property type="entry name" value="Acyl-CoA dehydrogenase C-terminal domain-like"/>
    <property type="match status" value="1"/>
</dbReference>
<dbReference type="Gene3D" id="1.20.140.10">
    <property type="entry name" value="Butyryl-CoA Dehydrogenase, subunit A, domain 3"/>
    <property type="match status" value="1"/>
</dbReference>
<dbReference type="EMBL" id="JAAKZV010000217">
    <property type="protein sequence ID" value="NGN68613.1"/>
    <property type="molecule type" value="Genomic_DNA"/>
</dbReference>
<evidence type="ECO:0000313" key="8">
    <source>
        <dbReference type="Proteomes" id="UP000481583"/>
    </source>
</evidence>
<dbReference type="PANTHER" id="PTHR43884">
    <property type="entry name" value="ACYL-COA DEHYDROGENASE"/>
    <property type="match status" value="1"/>
</dbReference>
<dbReference type="Pfam" id="PF02770">
    <property type="entry name" value="Acyl-CoA_dh_M"/>
    <property type="match status" value="1"/>
</dbReference>
<dbReference type="SUPFAM" id="SSF56645">
    <property type="entry name" value="Acyl-CoA dehydrogenase NM domain-like"/>
    <property type="match status" value="1"/>
</dbReference>
<dbReference type="Proteomes" id="UP000481583">
    <property type="component" value="Unassembled WGS sequence"/>
</dbReference>
<dbReference type="Pfam" id="PF00441">
    <property type="entry name" value="Acyl-CoA_dh_1"/>
    <property type="match status" value="1"/>
</dbReference>
<keyword evidence="2 4" id="KW-0285">Flavoprotein</keyword>
<organism evidence="7 8">
    <name type="scientific">Streptomyces coryli</name>
    <dbReference type="NCBI Taxonomy" id="1128680"/>
    <lineage>
        <taxon>Bacteria</taxon>
        <taxon>Bacillati</taxon>
        <taxon>Actinomycetota</taxon>
        <taxon>Actinomycetes</taxon>
        <taxon>Kitasatosporales</taxon>
        <taxon>Streptomycetaceae</taxon>
        <taxon>Streptomyces</taxon>
    </lineage>
</organism>
<evidence type="ECO:0000256" key="1">
    <source>
        <dbReference type="ARBA" id="ARBA00009347"/>
    </source>
</evidence>
<reference evidence="7 8" key="1">
    <citation type="submission" date="2020-02" db="EMBL/GenBank/DDBJ databases">
        <title>Whole-genome analyses of novel actinobacteria.</title>
        <authorList>
            <person name="Sahin N."/>
        </authorList>
    </citation>
    <scope>NUCLEOTIDE SEQUENCE [LARGE SCALE GENOMIC DNA]</scope>
    <source>
        <strain evidence="7 8">A7024</strain>
    </source>
</reference>
<evidence type="ECO:0000259" key="5">
    <source>
        <dbReference type="Pfam" id="PF00441"/>
    </source>
</evidence>
<accession>A0A6G4U912</accession>
<gene>
    <name evidence="7" type="ORF">G5C51_32560</name>
</gene>
<dbReference type="InterPro" id="IPR036250">
    <property type="entry name" value="AcylCo_DH-like_C"/>
</dbReference>
<dbReference type="AlphaFoldDB" id="A0A6G4U912"/>
<sequence length="394" mass="42981">MTSYPLPDHDRLAHAVEEHARSFRSTALAMDDPKADPRTLNPVVSDAYYQLFLSLPPEYNPDPLIVDGRPAYLYSCAERAVVYERLAWGDAALLISAPGPSLSGVATEQLADPEQLERYYTRLAKGPTWTFFAVTEPQAGSDATQQSNALVDADPAAGSGPFDGKVMRGTKRYIGNGARADLGLAFARLRPGPVGVVAVHIDPSREGFHATPLATTGMRAFGLSEISFKDMPVAPEEILGKHLSPVRRGMVGAMRTFCLARPIVAAMALGVTCAALDYAAEHRRQLRAEERWRLESLRGRAVGVRRLTRAAAARADIDPGDGTMSSAAKYKAAELVLEASEFALRLFGPGARFEHPLLDKIHRDARAFEFMEGAGNMQRLNLAQGYLKRRILHD</sequence>
<evidence type="ECO:0000256" key="2">
    <source>
        <dbReference type="ARBA" id="ARBA00022630"/>
    </source>
</evidence>
<proteinExistence type="inferred from homology"/>
<feature type="domain" description="Acyl-CoA oxidase/dehydrogenase middle" evidence="6">
    <location>
        <begin position="132"/>
        <end position="231"/>
    </location>
</feature>
<comment type="caution">
    <text evidence="7">The sequence shown here is derived from an EMBL/GenBank/DDBJ whole genome shotgun (WGS) entry which is preliminary data.</text>
</comment>
<comment type="similarity">
    <text evidence="1 4">Belongs to the acyl-CoA dehydrogenase family.</text>
</comment>
<feature type="domain" description="Acyl-CoA dehydrogenase/oxidase C-terminal" evidence="5">
    <location>
        <begin position="248"/>
        <end position="386"/>
    </location>
</feature>
<comment type="cofactor">
    <cofactor evidence="4">
        <name>FAD</name>
        <dbReference type="ChEBI" id="CHEBI:57692"/>
    </cofactor>
</comment>
<evidence type="ECO:0000259" key="6">
    <source>
        <dbReference type="Pfam" id="PF02770"/>
    </source>
</evidence>
<dbReference type="RefSeq" id="WP_165242720.1">
    <property type="nucleotide sequence ID" value="NZ_JAAKZV010000217.1"/>
</dbReference>
<dbReference type="Gene3D" id="2.40.110.10">
    <property type="entry name" value="Butyryl-CoA Dehydrogenase, subunit A, domain 2"/>
    <property type="match status" value="1"/>
</dbReference>
<dbReference type="InterPro" id="IPR006091">
    <property type="entry name" value="Acyl-CoA_Oxase/DH_mid-dom"/>
</dbReference>
<keyword evidence="8" id="KW-1185">Reference proteome</keyword>
<dbReference type="InterPro" id="IPR046373">
    <property type="entry name" value="Acyl-CoA_Oxase/DH_mid-dom_sf"/>
</dbReference>
<dbReference type="GO" id="GO:0003995">
    <property type="term" value="F:acyl-CoA dehydrogenase activity"/>
    <property type="evidence" value="ECO:0007669"/>
    <property type="project" value="TreeGrafter"/>
</dbReference>
<evidence type="ECO:0000256" key="4">
    <source>
        <dbReference type="RuleBase" id="RU362125"/>
    </source>
</evidence>
<name>A0A6G4U912_9ACTN</name>
<keyword evidence="3 4" id="KW-0274">FAD</keyword>
<keyword evidence="4" id="KW-0560">Oxidoreductase</keyword>
<evidence type="ECO:0000256" key="3">
    <source>
        <dbReference type="ARBA" id="ARBA00022827"/>
    </source>
</evidence>
<dbReference type="InterPro" id="IPR009075">
    <property type="entry name" value="AcylCo_DH/oxidase_C"/>
</dbReference>
<dbReference type="PANTHER" id="PTHR43884:SF12">
    <property type="entry name" value="ISOVALERYL-COA DEHYDROGENASE, MITOCHONDRIAL-RELATED"/>
    <property type="match status" value="1"/>
</dbReference>
<evidence type="ECO:0000313" key="7">
    <source>
        <dbReference type="EMBL" id="NGN68613.1"/>
    </source>
</evidence>